<dbReference type="Gene3D" id="3.30.420.10">
    <property type="entry name" value="Ribonuclease H-like superfamily/Ribonuclease H"/>
    <property type="match status" value="1"/>
</dbReference>
<protein>
    <submittedName>
        <fullName evidence="1">Uncharacterized protein</fullName>
    </submittedName>
</protein>
<sequence length="197" mass="22541">MMLKRDIKWNVFAMFDVHSSTGWRVWKLGNDSKSKEAATNVSTHKHRSGRKQRYTMDDIEQRIKGTPLYRRQSQRSLAKVTGLSQWSIWDFIRKKWITRVLVLPAIKRQCVCANDDTDGTIYVQHDNARLHISVDDAGFAAAAASGGWKIKLTCQPPQSPDLNILDLGFFNSVQSLQQQMECRSMAELIHAVDDSFK</sequence>
<accession>A0A024TNN3</accession>
<dbReference type="RefSeq" id="XP_008876508.1">
    <property type="nucleotide sequence ID" value="XM_008878286.1"/>
</dbReference>
<dbReference type="VEuPathDB" id="FungiDB:H310_11563"/>
<dbReference type="PANTHER" id="PTHR47169">
    <property type="entry name" value="OS01G0541250 PROTEIN"/>
    <property type="match status" value="1"/>
</dbReference>
<dbReference type="GO" id="GO:0003676">
    <property type="term" value="F:nucleic acid binding"/>
    <property type="evidence" value="ECO:0007669"/>
    <property type="project" value="InterPro"/>
</dbReference>
<dbReference type="EMBL" id="KI913983">
    <property type="protein sequence ID" value="ETV94917.1"/>
    <property type="molecule type" value="Genomic_DNA"/>
</dbReference>
<evidence type="ECO:0000313" key="1">
    <source>
        <dbReference type="EMBL" id="ETV94917.1"/>
    </source>
</evidence>
<dbReference type="OrthoDB" id="112314at2759"/>
<dbReference type="PANTHER" id="PTHR47169:SF2">
    <property type="entry name" value="OS01G0541250 PROTEIN"/>
    <property type="match status" value="1"/>
</dbReference>
<dbReference type="GeneID" id="20088613"/>
<dbReference type="AlphaFoldDB" id="A0A024TNN3"/>
<proteinExistence type="predicted"/>
<name>A0A024TNN3_9STRA</name>
<gene>
    <name evidence="1" type="ORF">H310_11563</name>
</gene>
<organism evidence="1">
    <name type="scientific">Aphanomyces invadans</name>
    <dbReference type="NCBI Taxonomy" id="157072"/>
    <lineage>
        <taxon>Eukaryota</taxon>
        <taxon>Sar</taxon>
        <taxon>Stramenopiles</taxon>
        <taxon>Oomycota</taxon>
        <taxon>Saprolegniomycetes</taxon>
        <taxon>Saprolegniales</taxon>
        <taxon>Verrucalvaceae</taxon>
        <taxon>Aphanomyces</taxon>
    </lineage>
</organism>
<dbReference type="InterPro" id="IPR036397">
    <property type="entry name" value="RNaseH_sf"/>
</dbReference>
<reference evidence="1" key="1">
    <citation type="submission" date="2013-12" db="EMBL/GenBank/DDBJ databases">
        <title>The Genome Sequence of Aphanomyces invadans NJM9701.</title>
        <authorList>
            <consortium name="The Broad Institute Genomics Platform"/>
            <person name="Russ C."/>
            <person name="Tyler B."/>
            <person name="van West P."/>
            <person name="Dieguez-Uribeondo J."/>
            <person name="Young S.K."/>
            <person name="Zeng Q."/>
            <person name="Gargeya S."/>
            <person name="Fitzgerald M."/>
            <person name="Abouelleil A."/>
            <person name="Alvarado L."/>
            <person name="Chapman S.B."/>
            <person name="Gainer-Dewar J."/>
            <person name="Goldberg J."/>
            <person name="Griggs A."/>
            <person name="Gujja S."/>
            <person name="Hansen M."/>
            <person name="Howarth C."/>
            <person name="Imamovic A."/>
            <person name="Ireland A."/>
            <person name="Larimer J."/>
            <person name="McCowan C."/>
            <person name="Murphy C."/>
            <person name="Pearson M."/>
            <person name="Poon T.W."/>
            <person name="Priest M."/>
            <person name="Roberts A."/>
            <person name="Saif S."/>
            <person name="Shea T."/>
            <person name="Sykes S."/>
            <person name="Wortman J."/>
            <person name="Nusbaum C."/>
            <person name="Birren B."/>
        </authorList>
    </citation>
    <scope>NUCLEOTIDE SEQUENCE [LARGE SCALE GENOMIC DNA]</scope>
    <source>
        <strain evidence="1">NJM9701</strain>
    </source>
</reference>